<gene>
    <name evidence="4" type="primary">rplW</name>
    <name evidence="5" type="ORF">KC614_02805</name>
</gene>
<evidence type="ECO:0000256" key="3">
    <source>
        <dbReference type="ARBA" id="ARBA00023274"/>
    </source>
</evidence>
<sequence>MSYWKGRFRKMGVILRPVLTEKSMMLVGAGQYTFEVAVRSSKQQIAEAINQIFGVEVAEVRTNVRPGKTKRLVRQRKTVRTPKSKFAVVSLKKGQKIDGFDRALEIEEEDED</sequence>
<dbReference type="GO" id="GO:0003735">
    <property type="term" value="F:structural constituent of ribosome"/>
    <property type="evidence" value="ECO:0007669"/>
    <property type="project" value="InterPro"/>
</dbReference>
<dbReference type="Pfam" id="PF00276">
    <property type="entry name" value="Ribosomal_L23"/>
    <property type="match status" value="1"/>
</dbReference>
<organism evidence="5 6">
    <name type="scientific">candidate division WWE3 bacterium</name>
    <dbReference type="NCBI Taxonomy" id="2053526"/>
    <lineage>
        <taxon>Bacteria</taxon>
        <taxon>Katanobacteria</taxon>
    </lineage>
</organism>
<keyword evidence="4" id="KW-0694">RNA-binding</keyword>
<evidence type="ECO:0000313" key="6">
    <source>
        <dbReference type="Proteomes" id="UP000751518"/>
    </source>
</evidence>
<dbReference type="GO" id="GO:0019843">
    <property type="term" value="F:rRNA binding"/>
    <property type="evidence" value="ECO:0007669"/>
    <property type="project" value="UniProtKB-UniRule"/>
</dbReference>
<protein>
    <recommendedName>
        <fullName evidence="4">Large ribosomal subunit protein uL23</fullName>
    </recommendedName>
</protein>
<reference evidence="5" key="2">
    <citation type="journal article" date="2021" name="Microbiome">
        <title>Successional dynamics and alternative stable states in a saline activated sludge microbial community over 9 years.</title>
        <authorList>
            <person name="Wang Y."/>
            <person name="Ye J."/>
            <person name="Ju F."/>
            <person name="Liu L."/>
            <person name="Boyd J.A."/>
            <person name="Deng Y."/>
            <person name="Parks D.H."/>
            <person name="Jiang X."/>
            <person name="Yin X."/>
            <person name="Woodcroft B.J."/>
            <person name="Tyson G.W."/>
            <person name="Hugenholtz P."/>
            <person name="Polz M.F."/>
            <person name="Zhang T."/>
        </authorList>
    </citation>
    <scope>NUCLEOTIDE SEQUENCE</scope>
    <source>
        <strain evidence="5">HKST-UBA03</strain>
    </source>
</reference>
<comment type="function">
    <text evidence="4">One of the early assembly proteins it binds 23S rRNA. One of the proteins that surrounds the polypeptide exit tunnel on the outside of the ribosome. Forms the main docking site for trigger factor binding to the ribosome.</text>
</comment>
<reference evidence="5" key="1">
    <citation type="submission" date="2020-04" db="EMBL/GenBank/DDBJ databases">
        <authorList>
            <person name="Zhang T."/>
        </authorList>
    </citation>
    <scope>NUCLEOTIDE SEQUENCE</scope>
    <source>
        <strain evidence="5">HKST-UBA03</strain>
    </source>
</reference>
<dbReference type="EMBL" id="JAGQKZ010000020">
    <property type="protein sequence ID" value="MCA9392108.1"/>
    <property type="molecule type" value="Genomic_DNA"/>
</dbReference>
<keyword evidence="4" id="KW-0699">rRNA-binding</keyword>
<dbReference type="Proteomes" id="UP000751518">
    <property type="component" value="Unassembled WGS sequence"/>
</dbReference>
<dbReference type="Gene3D" id="3.30.70.330">
    <property type="match status" value="1"/>
</dbReference>
<accession>A0A955LKF7</accession>
<dbReference type="InterPro" id="IPR013025">
    <property type="entry name" value="Ribosomal_uL23-like"/>
</dbReference>
<dbReference type="InterPro" id="IPR012678">
    <property type="entry name" value="Ribosomal_uL23/eL15/eS24_sf"/>
</dbReference>
<comment type="caution">
    <text evidence="5">The sequence shown here is derived from an EMBL/GenBank/DDBJ whole genome shotgun (WGS) entry which is preliminary data.</text>
</comment>
<evidence type="ECO:0000313" key="5">
    <source>
        <dbReference type="EMBL" id="MCA9392108.1"/>
    </source>
</evidence>
<evidence type="ECO:0000256" key="2">
    <source>
        <dbReference type="ARBA" id="ARBA00022980"/>
    </source>
</evidence>
<proteinExistence type="inferred from homology"/>
<dbReference type="GO" id="GO:1990904">
    <property type="term" value="C:ribonucleoprotein complex"/>
    <property type="evidence" value="ECO:0007669"/>
    <property type="project" value="UniProtKB-KW"/>
</dbReference>
<comment type="similarity">
    <text evidence="1 4">Belongs to the universal ribosomal protein uL23 family.</text>
</comment>
<keyword evidence="3 4" id="KW-0687">Ribonucleoprotein</keyword>
<keyword evidence="2 4" id="KW-0689">Ribosomal protein</keyword>
<dbReference type="GO" id="GO:0006412">
    <property type="term" value="P:translation"/>
    <property type="evidence" value="ECO:0007669"/>
    <property type="project" value="UniProtKB-UniRule"/>
</dbReference>
<comment type="subunit">
    <text evidence="4">Part of the 50S ribosomal subunit. Contacts protein L29, and trigger factor when it is bound to the ribosome.</text>
</comment>
<dbReference type="PANTHER" id="PTHR11620">
    <property type="entry name" value="60S RIBOSOMAL PROTEIN L23A"/>
    <property type="match status" value="1"/>
</dbReference>
<dbReference type="HAMAP" id="MF_01369_B">
    <property type="entry name" value="Ribosomal_uL23_B"/>
    <property type="match status" value="1"/>
</dbReference>
<evidence type="ECO:0000256" key="4">
    <source>
        <dbReference type="HAMAP-Rule" id="MF_01369"/>
    </source>
</evidence>
<dbReference type="InterPro" id="IPR012677">
    <property type="entry name" value="Nucleotide-bd_a/b_plait_sf"/>
</dbReference>
<evidence type="ECO:0000256" key="1">
    <source>
        <dbReference type="ARBA" id="ARBA00006700"/>
    </source>
</evidence>
<dbReference type="GO" id="GO:0005840">
    <property type="term" value="C:ribosome"/>
    <property type="evidence" value="ECO:0007669"/>
    <property type="project" value="UniProtKB-KW"/>
</dbReference>
<dbReference type="AlphaFoldDB" id="A0A955LKF7"/>
<name>A0A955LKF7_UNCKA</name>
<dbReference type="SUPFAM" id="SSF54189">
    <property type="entry name" value="Ribosomal proteins S24e, L23 and L15e"/>
    <property type="match status" value="1"/>
</dbReference>